<evidence type="ECO:0000313" key="1">
    <source>
        <dbReference type="EMBL" id="RKO72620.1"/>
    </source>
</evidence>
<evidence type="ECO:0000313" key="2">
    <source>
        <dbReference type="Proteomes" id="UP000282423"/>
    </source>
</evidence>
<dbReference type="AlphaFoldDB" id="A0A420W231"/>
<protein>
    <recommendedName>
        <fullName evidence="3">Outer membrane protein beta-barrel domain-containing protein</fullName>
    </recommendedName>
</protein>
<proteinExistence type="predicted"/>
<organism evidence="1 2">
    <name type="scientific">Sphingobacterium puteale</name>
    <dbReference type="NCBI Taxonomy" id="2420510"/>
    <lineage>
        <taxon>Bacteria</taxon>
        <taxon>Pseudomonadati</taxon>
        <taxon>Bacteroidota</taxon>
        <taxon>Sphingobacteriia</taxon>
        <taxon>Sphingobacteriales</taxon>
        <taxon>Sphingobacteriaceae</taxon>
        <taxon>Sphingobacterium</taxon>
    </lineage>
</organism>
<reference evidence="1 2" key="1">
    <citation type="submission" date="2018-10" db="EMBL/GenBank/DDBJ databases">
        <title>Sphingobacterium sp. M05W1-28.</title>
        <authorList>
            <person name="Cai H."/>
        </authorList>
    </citation>
    <scope>NUCLEOTIDE SEQUENCE [LARGE SCALE GENOMIC DNA]</scope>
    <source>
        <strain evidence="1 2">M05W1-28</strain>
    </source>
</reference>
<comment type="caution">
    <text evidence="1">The sequence shown here is derived from an EMBL/GenBank/DDBJ whole genome shotgun (WGS) entry which is preliminary data.</text>
</comment>
<dbReference type="Proteomes" id="UP000282423">
    <property type="component" value="Unassembled WGS sequence"/>
</dbReference>
<gene>
    <name evidence="1" type="ORF">D7322_06710</name>
</gene>
<dbReference type="OrthoDB" id="1267278at2"/>
<evidence type="ECO:0008006" key="3">
    <source>
        <dbReference type="Google" id="ProtNLM"/>
    </source>
</evidence>
<dbReference type="EMBL" id="RBWS01000005">
    <property type="protein sequence ID" value="RKO72620.1"/>
    <property type="molecule type" value="Genomic_DNA"/>
</dbReference>
<sequence length="113" mass="12151">MGQEKAVKGSLFEGIVVAGYADHGGYINCTGPSIKYTFAPKSSILFGFMPSLKLREDKVDAGKPKNSLITPTLGLGLTAVFRHMAIQLPAFYNAKTSTSDGKWKLGIGMGYKF</sequence>
<keyword evidence="2" id="KW-1185">Reference proteome</keyword>
<name>A0A420W231_9SPHI</name>
<accession>A0A420W231</accession>